<keyword evidence="5" id="KW-0408">Iron</keyword>
<dbReference type="EC" id="1.17.1.4" evidence="8"/>
<dbReference type="PROSITE" id="PS51085">
    <property type="entry name" value="2FE2S_FER_2"/>
    <property type="match status" value="1"/>
</dbReference>
<evidence type="ECO:0000256" key="4">
    <source>
        <dbReference type="ARBA" id="ARBA00023002"/>
    </source>
</evidence>
<dbReference type="GO" id="GO:0051537">
    <property type="term" value="F:2 iron, 2 sulfur cluster binding"/>
    <property type="evidence" value="ECO:0007669"/>
    <property type="project" value="InterPro"/>
</dbReference>
<dbReference type="InterPro" id="IPR012675">
    <property type="entry name" value="Beta-grasp_dom_sf"/>
</dbReference>
<dbReference type="Gene3D" id="3.10.20.30">
    <property type="match status" value="1"/>
</dbReference>
<dbReference type="GO" id="GO:0004854">
    <property type="term" value="F:xanthine dehydrogenase activity"/>
    <property type="evidence" value="ECO:0007669"/>
    <property type="project" value="UniProtKB-EC"/>
</dbReference>
<dbReference type="GO" id="GO:0005506">
    <property type="term" value="F:iron ion binding"/>
    <property type="evidence" value="ECO:0007669"/>
    <property type="project" value="InterPro"/>
</dbReference>
<keyword evidence="9" id="KW-1185">Reference proteome</keyword>
<dbReference type="InterPro" id="IPR036010">
    <property type="entry name" value="2Fe-2S_ferredoxin-like_sf"/>
</dbReference>
<dbReference type="InterPro" id="IPR016167">
    <property type="entry name" value="FAD-bd_PCMH_sub1"/>
</dbReference>
<feature type="domain" description="FAD-binding PCMH-type" evidence="7">
    <location>
        <begin position="206"/>
        <end position="379"/>
    </location>
</feature>
<dbReference type="EMBL" id="AM406670">
    <property type="protein sequence ID" value="CAL94828.1"/>
    <property type="molecule type" value="Genomic_DNA"/>
</dbReference>
<dbReference type="Pfam" id="PF03450">
    <property type="entry name" value="CO_deh_flav_C"/>
    <property type="match status" value="1"/>
</dbReference>
<dbReference type="InterPro" id="IPR036318">
    <property type="entry name" value="FAD-bd_PCMH-like_sf"/>
</dbReference>
<protein>
    <submittedName>
        <fullName evidence="8">Xanthine dehydrogenase</fullName>
        <ecNumber evidence="8">1.17.1.4</ecNumber>
    </submittedName>
</protein>
<dbReference type="eggNOG" id="COG4630">
    <property type="taxonomic scope" value="Bacteria"/>
</dbReference>
<dbReference type="InterPro" id="IPR014307">
    <property type="entry name" value="Xanthine_DH_ssu"/>
</dbReference>
<dbReference type="Gene3D" id="3.30.43.10">
    <property type="entry name" value="Uridine Diphospho-n-acetylenolpyruvylglucosamine Reductase, domain 2"/>
    <property type="match status" value="1"/>
</dbReference>
<reference evidence="8 9" key="1">
    <citation type="journal article" date="2006" name="Nat. Biotechnol.">
        <title>Complete genome of the mutualistic, N2-fixing grass endophyte Azoarcus sp. strain BH72.</title>
        <authorList>
            <person name="Krause A."/>
            <person name="Ramakumar A."/>
            <person name="Bartels D."/>
            <person name="Battistoni F."/>
            <person name="Bekel T."/>
            <person name="Boch J."/>
            <person name="Boehm M."/>
            <person name="Friedrich F."/>
            <person name="Hurek T."/>
            <person name="Krause L."/>
            <person name="Linke B."/>
            <person name="McHardy A.C."/>
            <person name="Sarkar A."/>
            <person name="Schneiker S."/>
            <person name="Syed A.A."/>
            <person name="Thauer R."/>
            <person name="Vorhoelter F.-J."/>
            <person name="Weidner S."/>
            <person name="Puehler A."/>
            <person name="Reinhold-Hurek B."/>
            <person name="Kaiser O."/>
            <person name="Goesmann A."/>
        </authorList>
    </citation>
    <scope>NUCLEOTIDE SEQUENCE [LARGE SCALE GENOMIC DNA]</scope>
    <source>
        <strain evidence="8 9">BH72</strain>
    </source>
</reference>
<dbReference type="InterPro" id="IPR006058">
    <property type="entry name" value="2Fe2S_fd_BS"/>
</dbReference>
<dbReference type="InterPro" id="IPR016166">
    <property type="entry name" value="FAD-bd_PCMH"/>
</dbReference>
<gene>
    <name evidence="8" type="primary">xdhA</name>
    <name evidence="8" type="ordered locus">azo2211</name>
</gene>
<dbReference type="Gene3D" id="3.30.465.10">
    <property type="match status" value="1"/>
</dbReference>
<dbReference type="SUPFAM" id="SSF47741">
    <property type="entry name" value="CO dehydrogenase ISP C-domain like"/>
    <property type="match status" value="1"/>
</dbReference>
<dbReference type="AlphaFoldDB" id="A1K7M3"/>
<dbReference type="InterPro" id="IPR012175">
    <property type="entry name" value="Xanth_DH_ssu_bac"/>
</dbReference>
<dbReference type="Pfam" id="PF00111">
    <property type="entry name" value="Fer2"/>
    <property type="match status" value="1"/>
</dbReference>
<dbReference type="GO" id="GO:0071949">
    <property type="term" value="F:FAD binding"/>
    <property type="evidence" value="ECO:0007669"/>
    <property type="project" value="InterPro"/>
</dbReference>
<evidence type="ECO:0000256" key="3">
    <source>
        <dbReference type="ARBA" id="ARBA00022827"/>
    </source>
</evidence>
<dbReference type="RefSeq" id="WP_011765942.1">
    <property type="nucleotide sequence ID" value="NC_008702.1"/>
</dbReference>
<feature type="domain" description="2Fe-2S ferredoxin-type" evidence="6">
    <location>
        <begin position="15"/>
        <end position="100"/>
    </location>
</feature>
<sequence>MGRQPAPPPTVSPDHTVRFLLDGEEVQCSGFAPTTTLLTWLRESRGRCGTKEGCAEGDCGACTVVVAEAVEGRIAWRSVNACIQLLATLHGKALYTVESLREPDGTLHPAQQAMIDCHASQCGFCTPGFVMSLFALYRNQSRADNDAVTDALSGNLCRCTGYRPIVDAAQRMYALPAPAEDADRRARETALYARLQALEGEADLVLAHAQGRYLAPRTLASFANCYADNPDATVLAGGTDIGLWITKHFRPLPLLLHLGRVRELAAIRQHDGALEIGAAVRLEDAFRALVAHYPDAAGLHRRFASLPIRNAGTLCGNIANGSPIGDSMPALIALGAEVVLHRAGQQRRLALEDLYLGYQQKALAAGEFVEAVRIPLPRAAGDVHFRAWKVSRRHDQDISAVFAGFALQYEDGRITRVRLAYGGMAATPRRAYATEAALLGRPFDAAALADARRALQQDFTPLSDVRASAEYRMRVAQNLLTRLQLETSGGARAASSLADLGDGGHASI</sequence>
<keyword evidence="3" id="KW-0274">FAD</keyword>
<keyword evidence="2" id="KW-0479">Metal-binding</keyword>
<evidence type="ECO:0000256" key="2">
    <source>
        <dbReference type="ARBA" id="ARBA00022723"/>
    </source>
</evidence>
<name>A1K7M3_AZOSB</name>
<dbReference type="InterPro" id="IPR005107">
    <property type="entry name" value="CO_DH_flav_C"/>
</dbReference>
<dbReference type="SUPFAM" id="SSF55447">
    <property type="entry name" value="CO dehydrogenase flavoprotein C-terminal domain-like"/>
    <property type="match status" value="1"/>
</dbReference>
<dbReference type="InterPro" id="IPR036683">
    <property type="entry name" value="CO_DH_flav_C_dom_sf"/>
</dbReference>
<dbReference type="Proteomes" id="UP000002588">
    <property type="component" value="Chromosome"/>
</dbReference>
<organism evidence="8 9">
    <name type="scientific">Azoarcus sp. (strain BH72)</name>
    <dbReference type="NCBI Taxonomy" id="418699"/>
    <lineage>
        <taxon>Bacteria</taxon>
        <taxon>Pseudomonadati</taxon>
        <taxon>Pseudomonadota</taxon>
        <taxon>Betaproteobacteria</taxon>
        <taxon>Rhodocyclales</taxon>
        <taxon>Zoogloeaceae</taxon>
        <taxon>Azoarcus</taxon>
    </lineage>
</organism>
<evidence type="ECO:0000259" key="6">
    <source>
        <dbReference type="PROSITE" id="PS51085"/>
    </source>
</evidence>
<evidence type="ECO:0000256" key="5">
    <source>
        <dbReference type="ARBA" id="ARBA00023004"/>
    </source>
</evidence>
<accession>A1K7M3</accession>
<dbReference type="InterPro" id="IPR016169">
    <property type="entry name" value="FAD-bd_PCMH_sub2"/>
</dbReference>
<dbReference type="SMART" id="SM01092">
    <property type="entry name" value="CO_deh_flav_C"/>
    <property type="match status" value="1"/>
</dbReference>
<dbReference type="Pfam" id="PF00941">
    <property type="entry name" value="FAD_binding_5"/>
    <property type="match status" value="1"/>
</dbReference>
<dbReference type="InterPro" id="IPR002346">
    <property type="entry name" value="Mopterin_DH_FAD-bd"/>
</dbReference>
<evidence type="ECO:0000259" key="7">
    <source>
        <dbReference type="PROSITE" id="PS51387"/>
    </source>
</evidence>
<dbReference type="InterPro" id="IPR001041">
    <property type="entry name" value="2Fe-2S_ferredoxin-type"/>
</dbReference>
<proteinExistence type="predicted"/>
<dbReference type="InterPro" id="IPR016208">
    <property type="entry name" value="Ald_Oxase/xanthine_DH-like"/>
</dbReference>
<dbReference type="PANTHER" id="PTHR45444">
    <property type="entry name" value="XANTHINE DEHYDROGENASE"/>
    <property type="match status" value="1"/>
</dbReference>
<dbReference type="STRING" id="62928.azo2211"/>
<dbReference type="SUPFAM" id="SSF54292">
    <property type="entry name" value="2Fe-2S ferredoxin-like"/>
    <property type="match status" value="1"/>
</dbReference>
<dbReference type="PIRSF" id="PIRSF036557">
    <property type="entry name" value="XdhA_RC"/>
    <property type="match status" value="1"/>
</dbReference>
<dbReference type="SUPFAM" id="SSF56176">
    <property type="entry name" value="FAD-binding/transporter-associated domain-like"/>
    <property type="match status" value="1"/>
</dbReference>
<dbReference type="Pfam" id="PF01799">
    <property type="entry name" value="Fer2_2"/>
    <property type="match status" value="1"/>
</dbReference>
<keyword evidence="1" id="KW-0285">Flavoprotein</keyword>
<dbReference type="PANTHER" id="PTHR45444:SF3">
    <property type="entry name" value="XANTHINE DEHYDROGENASE"/>
    <property type="match status" value="1"/>
</dbReference>
<dbReference type="InterPro" id="IPR002888">
    <property type="entry name" value="2Fe-2S-bd"/>
</dbReference>
<dbReference type="PROSITE" id="PS00197">
    <property type="entry name" value="2FE2S_FER_1"/>
    <property type="match status" value="1"/>
</dbReference>
<dbReference type="KEGG" id="azo:azo2211"/>
<keyword evidence="4 8" id="KW-0560">Oxidoreductase</keyword>
<dbReference type="PROSITE" id="PS51387">
    <property type="entry name" value="FAD_PCMH"/>
    <property type="match status" value="1"/>
</dbReference>
<dbReference type="Gene3D" id="1.10.150.120">
    <property type="entry name" value="[2Fe-2S]-binding domain"/>
    <property type="match status" value="1"/>
</dbReference>
<evidence type="ECO:0000313" key="8">
    <source>
        <dbReference type="EMBL" id="CAL94828.1"/>
    </source>
</evidence>
<evidence type="ECO:0000313" key="9">
    <source>
        <dbReference type="Proteomes" id="UP000002588"/>
    </source>
</evidence>
<dbReference type="HOGENOM" id="CLU_001681_9_0_4"/>
<dbReference type="Gene3D" id="3.30.390.50">
    <property type="entry name" value="CO dehydrogenase flavoprotein, C-terminal domain"/>
    <property type="match status" value="1"/>
</dbReference>
<evidence type="ECO:0000256" key="1">
    <source>
        <dbReference type="ARBA" id="ARBA00022630"/>
    </source>
</evidence>
<dbReference type="NCBIfam" id="TIGR02963">
    <property type="entry name" value="xanthine_xdhA"/>
    <property type="match status" value="1"/>
</dbReference>
<dbReference type="InterPro" id="IPR036884">
    <property type="entry name" value="2Fe-2S-bd_dom_sf"/>
</dbReference>